<evidence type="ECO:0000256" key="15">
    <source>
        <dbReference type="NCBIfam" id="TIGR00560"/>
    </source>
</evidence>
<evidence type="ECO:0000256" key="9">
    <source>
        <dbReference type="ARBA" id="ARBA00022989"/>
    </source>
</evidence>
<comment type="catalytic activity">
    <reaction evidence="14">
        <text>a CDP-1,2-diacyl-sn-glycerol + sn-glycerol 3-phosphate = a 1,2-diacyl-sn-glycero-3-phospho-(1'-sn-glycero-3'-phosphate) + CMP + H(+)</text>
        <dbReference type="Rhea" id="RHEA:12593"/>
        <dbReference type="ChEBI" id="CHEBI:15378"/>
        <dbReference type="ChEBI" id="CHEBI:57597"/>
        <dbReference type="ChEBI" id="CHEBI:58332"/>
        <dbReference type="ChEBI" id="CHEBI:60110"/>
        <dbReference type="ChEBI" id="CHEBI:60377"/>
        <dbReference type="EC" id="2.7.8.5"/>
    </reaction>
</comment>
<evidence type="ECO:0000313" key="19">
    <source>
        <dbReference type="EMBL" id="GAA5523535.1"/>
    </source>
</evidence>
<organism evidence="19 20">
    <name type="scientific">Microbulbifer aestuariivivens</name>
    <dbReference type="NCBI Taxonomy" id="1908308"/>
    <lineage>
        <taxon>Bacteria</taxon>
        <taxon>Pseudomonadati</taxon>
        <taxon>Pseudomonadota</taxon>
        <taxon>Gammaproteobacteria</taxon>
        <taxon>Cellvibrionales</taxon>
        <taxon>Microbulbiferaceae</taxon>
        <taxon>Microbulbifer</taxon>
    </lineage>
</organism>
<evidence type="ECO:0000256" key="13">
    <source>
        <dbReference type="ARBA" id="ARBA00023264"/>
    </source>
</evidence>
<feature type="region of interest" description="Disordered" evidence="17">
    <location>
        <begin position="189"/>
        <end position="212"/>
    </location>
</feature>
<comment type="caution">
    <text evidence="19">The sequence shown here is derived from an EMBL/GenBank/DDBJ whole genome shotgun (WGS) entry which is preliminary data.</text>
</comment>
<evidence type="ECO:0000313" key="20">
    <source>
        <dbReference type="Proteomes" id="UP001408594"/>
    </source>
</evidence>
<keyword evidence="13" id="KW-1208">Phospholipid metabolism</keyword>
<dbReference type="PROSITE" id="PS00379">
    <property type="entry name" value="CDP_ALCOHOL_P_TRANSF"/>
    <property type="match status" value="1"/>
</dbReference>
<dbReference type="Proteomes" id="UP001408594">
    <property type="component" value="Unassembled WGS sequence"/>
</dbReference>
<evidence type="ECO:0000256" key="18">
    <source>
        <dbReference type="SAM" id="Phobius"/>
    </source>
</evidence>
<dbReference type="InterPro" id="IPR050324">
    <property type="entry name" value="CDP-alcohol_PTase-I"/>
</dbReference>
<dbReference type="InterPro" id="IPR043130">
    <property type="entry name" value="CDP-OH_PTrfase_TM_dom"/>
</dbReference>
<protein>
    <recommendedName>
        <fullName evidence="5 15">CDP-diacylglycerol--glycerol-3-phosphate 3-phosphatidyltransferase</fullName>
        <ecNumber evidence="4 15">2.7.8.5</ecNumber>
    </recommendedName>
</protein>
<evidence type="ECO:0000256" key="2">
    <source>
        <dbReference type="ARBA" id="ARBA00005042"/>
    </source>
</evidence>
<evidence type="ECO:0000256" key="7">
    <source>
        <dbReference type="ARBA" id="ARBA00022679"/>
    </source>
</evidence>
<evidence type="ECO:0000256" key="4">
    <source>
        <dbReference type="ARBA" id="ARBA00013170"/>
    </source>
</evidence>
<keyword evidence="11 18" id="KW-0472">Membrane</keyword>
<evidence type="ECO:0000256" key="3">
    <source>
        <dbReference type="ARBA" id="ARBA00010441"/>
    </source>
</evidence>
<feature type="transmembrane region" description="Helical" evidence="18">
    <location>
        <begin position="7"/>
        <end position="24"/>
    </location>
</feature>
<evidence type="ECO:0000256" key="11">
    <source>
        <dbReference type="ARBA" id="ARBA00023136"/>
    </source>
</evidence>
<feature type="transmembrane region" description="Helical" evidence="18">
    <location>
        <begin position="87"/>
        <end position="106"/>
    </location>
</feature>
<keyword evidence="20" id="KW-1185">Reference proteome</keyword>
<keyword evidence="7 16" id="KW-0808">Transferase</keyword>
<dbReference type="EC" id="2.7.8.5" evidence="4 15"/>
<keyword evidence="12" id="KW-0594">Phospholipid biosynthesis</keyword>
<name>A0ABP9WJZ2_9GAMM</name>
<keyword evidence="10" id="KW-0443">Lipid metabolism</keyword>
<accession>A0ABP9WJZ2</accession>
<comment type="subcellular location">
    <subcellularLocation>
        <location evidence="1">Membrane</location>
        <topology evidence="1">Multi-pass membrane protein</topology>
    </subcellularLocation>
</comment>
<proteinExistence type="inferred from homology"/>
<sequence>MNLANQLTLLRVALIPVFVLVFYLPYQWSYFASAIIFSAAAITDWLDGYIARKLNQSTAFGAFLDPVADKLMVATALVLLVGLHKNGWFTVAAAVIIGREIAVSGLREWMAELGKRNSVAVSFVGKIKTTAQMAAIIILLAFDVREYPLMEVLGYILLYVAAALTLWTMVMYMRAAWPVLVADHPEDQAGSNATVANKGQGDVDDERARERD</sequence>
<feature type="transmembrane region" description="Helical" evidence="18">
    <location>
        <begin position="152"/>
        <end position="172"/>
    </location>
</feature>
<feature type="transmembrane region" description="Helical" evidence="18">
    <location>
        <begin position="118"/>
        <end position="140"/>
    </location>
</feature>
<evidence type="ECO:0000256" key="6">
    <source>
        <dbReference type="ARBA" id="ARBA00022516"/>
    </source>
</evidence>
<evidence type="ECO:0000256" key="12">
    <source>
        <dbReference type="ARBA" id="ARBA00023209"/>
    </source>
</evidence>
<keyword evidence="8 18" id="KW-0812">Transmembrane</keyword>
<keyword evidence="9 18" id="KW-1133">Transmembrane helix</keyword>
<evidence type="ECO:0000256" key="10">
    <source>
        <dbReference type="ARBA" id="ARBA00023098"/>
    </source>
</evidence>
<dbReference type="PANTHER" id="PTHR14269:SF62">
    <property type="entry name" value="CDP-DIACYLGLYCEROL--GLYCEROL-3-PHOSPHATE 3-PHOSPHATIDYLTRANSFERASE 1, CHLOROPLASTIC"/>
    <property type="match status" value="1"/>
</dbReference>
<dbReference type="PIRSF" id="PIRSF000847">
    <property type="entry name" value="Phos_ph_gly_syn"/>
    <property type="match status" value="1"/>
</dbReference>
<reference evidence="19 20" key="1">
    <citation type="submission" date="2024-02" db="EMBL/GenBank/DDBJ databases">
        <title>Microbulbifer aestuariivivens NBRC 112533.</title>
        <authorList>
            <person name="Ichikawa N."/>
            <person name="Katano-Makiyama Y."/>
            <person name="Hidaka K."/>
        </authorList>
    </citation>
    <scope>NUCLEOTIDE SEQUENCE [LARGE SCALE GENOMIC DNA]</scope>
    <source>
        <strain evidence="19 20">NBRC 112533</strain>
    </source>
</reference>
<dbReference type="InterPro" id="IPR004570">
    <property type="entry name" value="Phosphatidylglycerol_P_synth"/>
</dbReference>
<evidence type="ECO:0000256" key="17">
    <source>
        <dbReference type="SAM" id="MobiDB-lite"/>
    </source>
</evidence>
<evidence type="ECO:0000256" key="8">
    <source>
        <dbReference type="ARBA" id="ARBA00022692"/>
    </source>
</evidence>
<dbReference type="InterPro" id="IPR048254">
    <property type="entry name" value="CDP_ALCOHOL_P_TRANSF_CS"/>
</dbReference>
<dbReference type="RefSeq" id="WP_345547750.1">
    <property type="nucleotide sequence ID" value="NZ_BAABRT010000001.1"/>
</dbReference>
<evidence type="ECO:0000256" key="14">
    <source>
        <dbReference type="ARBA" id="ARBA00048586"/>
    </source>
</evidence>
<comment type="pathway">
    <text evidence="2">Phospholipid metabolism; phosphatidylglycerol biosynthesis; phosphatidylglycerol from CDP-diacylglycerol: step 1/2.</text>
</comment>
<evidence type="ECO:0000256" key="16">
    <source>
        <dbReference type="RuleBase" id="RU003750"/>
    </source>
</evidence>
<evidence type="ECO:0000256" key="1">
    <source>
        <dbReference type="ARBA" id="ARBA00004141"/>
    </source>
</evidence>
<dbReference type="Pfam" id="PF01066">
    <property type="entry name" value="CDP-OH_P_transf"/>
    <property type="match status" value="1"/>
</dbReference>
<dbReference type="InterPro" id="IPR000462">
    <property type="entry name" value="CDP-OH_P_trans"/>
</dbReference>
<dbReference type="Gene3D" id="1.20.120.1760">
    <property type="match status" value="1"/>
</dbReference>
<keyword evidence="6" id="KW-0444">Lipid biosynthesis</keyword>
<dbReference type="EMBL" id="BAABRT010000001">
    <property type="protein sequence ID" value="GAA5523535.1"/>
    <property type="molecule type" value="Genomic_DNA"/>
</dbReference>
<dbReference type="PANTHER" id="PTHR14269">
    <property type="entry name" value="CDP-DIACYLGLYCEROL--GLYCEROL-3-PHOSPHATE 3-PHOSPHATIDYLTRANSFERASE-RELATED"/>
    <property type="match status" value="1"/>
</dbReference>
<dbReference type="NCBIfam" id="TIGR00560">
    <property type="entry name" value="pgsA"/>
    <property type="match status" value="1"/>
</dbReference>
<comment type="similarity">
    <text evidence="3 16">Belongs to the CDP-alcohol phosphatidyltransferase class-I family.</text>
</comment>
<evidence type="ECO:0000256" key="5">
    <source>
        <dbReference type="ARBA" id="ARBA00014944"/>
    </source>
</evidence>
<gene>
    <name evidence="19" type="primary">pgsA_1</name>
    <name evidence="19" type="ORF">Maes01_00080</name>
</gene>